<dbReference type="InterPro" id="IPR002781">
    <property type="entry name" value="TM_pro_TauE-like"/>
</dbReference>
<dbReference type="GO" id="GO:0005886">
    <property type="term" value="C:plasma membrane"/>
    <property type="evidence" value="ECO:0007669"/>
    <property type="project" value="UniProtKB-SubCell"/>
</dbReference>
<feature type="transmembrane region" description="Helical" evidence="5">
    <location>
        <begin position="255"/>
        <end position="272"/>
    </location>
</feature>
<evidence type="ECO:0000313" key="6">
    <source>
        <dbReference type="EMBL" id="NFV80459.1"/>
    </source>
</evidence>
<feature type="transmembrane region" description="Helical" evidence="5">
    <location>
        <begin position="185"/>
        <end position="208"/>
    </location>
</feature>
<comment type="caution">
    <text evidence="6">The sequence shown here is derived from an EMBL/GenBank/DDBJ whole genome shotgun (WGS) entry which is preliminary data.</text>
</comment>
<dbReference type="PANTHER" id="PTHR43483">
    <property type="entry name" value="MEMBRANE TRANSPORTER PROTEIN HI_0806-RELATED"/>
    <property type="match status" value="1"/>
</dbReference>
<dbReference type="PANTHER" id="PTHR43483:SF3">
    <property type="entry name" value="MEMBRANE TRANSPORTER PROTEIN HI_0806-RELATED"/>
    <property type="match status" value="1"/>
</dbReference>
<keyword evidence="2 5" id="KW-0812">Transmembrane</keyword>
<keyword evidence="4 5" id="KW-0472">Membrane</keyword>
<feature type="transmembrane region" description="Helical" evidence="5">
    <location>
        <begin position="114"/>
        <end position="131"/>
    </location>
</feature>
<dbReference type="EMBL" id="JAAIYP010000037">
    <property type="protein sequence ID" value="NFV80459.1"/>
    <property type="molecule type" value="Genomic_DNA"/>
</dbReference>
<reference evidence="6 7" key="1">
    <citation type="submission" date="2020-02" db="EMBL/GenBank/DDBJ databases">
        <authorList>
            <person name="Dziuba M."/>
            <person name="Kuznetsov B."/>
            <person name="Mardanov A."/>
            <person name="Ravin N."/>
            <person name="Grouzdev D."/>
        </authorList>
    </citation>
    <scope>NUCLEOTIDE SEQUENCE [LARGE SCALE GENOMIC DNA]</scope>
    <source>
        <strain evidence="6 7">SpK</strain>
    </source>
</reference>
<sequence length="273" mass="27749">MNDISQLLPFAGLLLVAGAGAGIIAGLLGVGGGIVVVPVLFHLFTTLGVDEAIRMQVAVGTSLATIVATAWSSARAHYKRGTVDRDFLRGFGPFIVVGVLMGAAVAAAVKGPVLTAVFAVVALVVAAQMSFGNPDWKLGETLPTGWPRAAYGTVIGALSSMMGIGGGTMTVPLMTMYGAPVHRAVGTAAATGFVIGVPGMLGFVAGGWNAANLPPGSLGFVSLVGLALVAPTSVLCAPLGARLAHRLDTRMLKRIFALFLAFTSARMVYSILT</sequence>
<keyword evidence="5" id="KW-1003">Cell membrane</keyword>
<keyword evidence="7" id="KW-1185">Reference proteome</keyword>
<evidence type="ECO:0000256" key="4">
    <source>
        <dbReference type="ARBA" id="ARBA00023136"/>
    </source>
</evidence>
<feature type="transmembrane region" description="Helical" evidence="5">
    <location>
        <begin position="91"/>
        <end position="109"/>
    </location>
</feature>
<dbReference type="RefSeq" id="WP_163678768.1">
    <property type="nucleotide sequence ID" value="NZ_JAAIYP010000037.1"/>
</dbReference>
<name>A0A7C9QUL2_9PROT</name>
<dbReference type="AlphaFoldDB" id="A0A7C9QUL2"/>
<evidence type="ECO:0000256" key="5">
    <source>
        <dbReference type="RuleBase" id="RU363041"/>
    </source>
</evidence>
<feature type="transmembrane region" description="Helical" evidence="5">
    <location>
        <begin position="151"/>
        <end position="173"/>
    </location>
</feature>
<comment type="subcellular location">
    <subcellularLocation>
        <location evidence="5">Cell membrane</location>
        <topology evidence="5">Multi-pass membrane protein</topology>
    </subcellularLocation>
    <subcellularLocation>
        <location evidence="1">Membrane</location>
        <topology evidence="1">Multi-pass membrane protein</topology>
    </subcellularLocation>
</comment>
<feature type="transmembrane region" description="Helical" evidence="5">
    <location>
        <begin position="53"/>
        <end position="71"/>
    </location>
</feature>
<proteinExistence type="inferred from homology"/>
<evidence type="ECO:0000256" key="3">
    <source>
        <dbReference type="ARBA" id="ARBA00022989"/>
    </source>
</evidence>
<comment type="similarity">
    <text evidence="5">Belongs to the 4-toluene sulfonate uptake permease (TSUP) (TC 2.A.102) family.</text>
</comment>
<gene>
    <name evidence="6" type="ORF">G4223_10090</name>
</gene>
<feature type="transmembrane region" description="Helical" evidence="5">
    <location>
        <begin position="12"/>
        <end position="41"/>
    </location>
</feature>
<organism evidence="6 7">
    <name type="scientific">Magnetospirillum aberrantis SpK</name>
    <dbReference type="NCBI Taxonomy" id="908842"/>
    <lineage>
        <taxon>Bacteria</taxon>
        <taxon>Pseudomonadati</taxon>
        <taxon>Pseudomonadota</taxon>
        <taxon>Alphaproteobacteria</taxon>
        <taxon>Rhodospirillales</taxon>
        <taxon>Rhodospirillaceae</taxon>
        <taxon>Magnetospirillum</taxon>
    </lineage>
</organism>
<accession>A0A7C9QUL2</accession>
<protein>
    <recommendedName>
        <fullName evidence="5">Probable membrane transporter protein</fullName>
    </recommendedName>
</protein>
<evidence type="ECO:0000256" key="2">
    <source>
        <dbReference type="ARBA" id="ARBA00022692"/>
    </source>
</evidence>
<evidence type="ECO:0000313" key="7">
    <source>
        <dbReference type="Proteomes" id="UP000480684"/>
    </source>
</evidence>
<feature type="transmembrane region" description="Helical" evidence="5">
    <location>
        <begin position="220"/>
        <end position="243"/>
    </location>
</feature>
<keyword evidence="3 5" id="KW-1133">Transmembrane helix</keyword>
<dbReference type="Pfam" id="PF01925">
    <property type="entry name" value="TauE"/>
    <property type="match status" value="1"/>
</dbReference>
<dbReference type="Proteomes" id="UP000480684">
    <property type="component" value="Unassembled WGS sequence"/>
</dbReference>
<evidence type="ECO:0000256" key="1">
    <source>
        <dbReference type="ARBA" id="ARBA00004141"/>
    </source>
</evidence>